<reference evidence="1 2" key="1">
    <citation type="submission" date="2018-08" db="EMBL/GenBank/DDBJ databases">
        <title>A genome reference for cultivated species of the human gut microbiota.</title>
        <authorList>
            <person name="Zou Y."/>
            <person name="Xue W."/>
            <person name="Luo G."/>
        </authorList>
    </citation>
    <scope>NUCLEOTIDE SEQUENCE [LARGE SCALE GENOMIC DNA]</scope>
    <source>
        <strain evidence="1 2">AF36-7BH</strain>
    </source>
</reference>
<dbReference type="InterPro" id="IPR011990">
    <property type="entry name" value="TPR-like_helical_dom_sf"/>
</dbReference>
<evidence type="ECO:0000313" key="1">
    <source>
        <dbReference type="EMBL" id="RHL66864.1"/>
    </source>
</evidence>
<evidence type="ECO:0000313" key="2">
    <source>
        <dbReference type="Proteomes" id="UP000285201"/>
    </source>
</evidence>
<accession>A0A415MA02</accession>
<dbReference type="EMBL" id="QROY01000009">
    <property type="protein sequence ID" value="RHL66864.1"/>
    <property type="molecule type" value="Genomic_DNA"/>
</dbReference>
<comment type="caution">
    <text evidence="1">The sequence shown here is derived from an EMBL/GenBank/DDBJ whole genome shotgun (WGS) entry which is preliminary data.</text>
</comment>
<name>A0A415MA02_9FIRM</name>
<gene>
    <name evidence="1" type="ORF">DW007_10755</name>
</gene>
<dbReference type="Gene3D" id="1.25.40.10">
    <property type="entry name" value="Tetratricopeptide repeat domain"/>
    <property type="match status" value="1"/>
</dbReference>
<sequence>MIGAAIGNTLSTIVINVLSSCVYEGKQKAVDTVKLNKLKIEIDEWIEDYCRENDGSILTSSAFQNYVCYQNPILKIYNYVNELDIQKPLENIFIGNLISDCKESVLSSGRTFSVEDNSTVRDFFVKVLNKYKEFLSNNLDLADKYGLYVTGQIIKSESGGIIKEVQKVEDITKKLCDMISQEDISEERKINIYFSLCDFLWRGHIEEVCSILPLIKSRNQELDIAIKMNLTILSDCRFEKLYSLDVLGDIKCDSIKKDIIRKMILLNIENTDLLKKLLSVTNDSILRQIIGDIINGDFSNFYTQEVEIQYGAEVKSISKKEYYDTEPWLVERIIFMYLYKQNNYGIYNSMKELIKENKNVLEKLFIWEKQELEYIDDYSQDGNTDDLKKLCVELKGNISRYSRIKLEYKKIFYFILIRSAVLTDDVEVDNIIEGLPNVLKENIDIQEIIFLLQIKRGVAIQQEIVKFCQSTRRYMLLYDFLIQWVNTPEKIILFFEEYKYLLSEHLILFLMYVQMVRITKGTDCSKNICMSYQDKYGNYLEYLLEMFQESKEKSILDKIAMKRKDGSLLYLNNQAEEILVEVFIQNDMYDDAMEIIRKYETLKKMSPRKLRMKAAILLAKENVLEALNTFLDIFDIYRDDPYVINNILSISLQNKRVVPENIMLYAQKSNNVDTLTLVAMVYERESEFELSRKFLTMALLMSDKKNIDVFGKYWALSMSQGDNTIEKIKNVDKDTAVFLKEIDTECTMIYCIYRDKVLPEEPYEWESAIHIYKEYAIKLGLFRKKVGECIEIGQSKYEITEIMPIECFLVRKCVTKMIECGLVKSFCMDQNLDNAQNRNKFIDWIQENIKSQKEFDWLEYYKDFRKIPTTLYSLYKCTKLTYEQFVLAMLKEKSVVIRNMLNGDYENENRSYVLSFSAMIILYKLGVSTKTLNENGVVIPASILQFSKDEVKTIVDANARDMVASMGVYEGKLFVNETPDEEKQYWMEESVKIRDYAEKLTSLDNYEDVNCEEFSNNNLKDLFGICDYDAMAISKKQKKDIIVGEAMLIIISQVKGIGTYTVDILNFLINIKEPVKNIIRYMKQMMELRLMVIISKKVVDYISEYYLTAGEKEQEEILIDWNEFLASVELVDKEYKSIFTQISTDIIKSKFSENEAYESEVWKIFARYVFHYNGFFFRYGFNENGEFEIRTYKRVENEEG</sequence>
<proteinExistence type="predicted"/>
<organism evidence="1 2">
    <name type="scientific">Lachnospira eligens</name>
    <dbReference type="NCBI Taxonomy" id="39485"/>
    <lineage>
        <taxon>Bacteria</taxon>
        <taxon>Bacillati</taxon>
        <taxon>Bacillota</taxon>
        <taxon>Clostridia</taxon>
        <taxon>Lachnospirales</taxon>
        <taxon>Lachnospiraceae</taxon>
        <taxon>Lachnospira</taxon>
    </lineage>
</organism>
<dbReference type="RefSeq" id="WP_118371145.1">
    <property type="nucleotide sequence ID" value="NZ_QROY01000009.1"/>
</dbReference>
<protein>
    <submittedName>
        <fullName evidence="1">Uncharacterized protein</fullName>
    </submittedName>
</protein>
<dbReference type="AlphaFoldDB" id="A0A415MA02"/>
<dbReference type="Proteomes" id="UP000285201">
    <property type="component" value="Unassembled WGS sequence"/>
</dbReference>